<protein>
    <submittedName>
        <fullName evidence="2">dCMP deaminase</fullName>
    </submittedName>
</protein>
<dbReference type="InterPro" id="IPR016193">
    <property type="entry name" value="Cytidine_deaminase-like"/>
</dbReference>
<name>A0A5J6L5N0_9MICO</name>
<dbReference type="Gene3D" id="3.40.140.10">
    <property type="entry name" value="Cytidine Deaminase, domain 2"/>
    <property type="match status" value="1"/>
</dbReference>
<sequence>MRVESLADSPALEVNRSHASRAIAEALKCPGNARVGAVIARGDTILATGFRGELDGLHAEQVALVKAEDRGLNVRGATLFTTLEPCANSRTRRVPCAELIASAGIGEVHIGEYDPNPQIYRRGWKQLRDHGVALRDFPADLRESAHQAGHNFTKLFTRGYGMSAGAKFDFTQNGGRFTIAVDEDEGSPAWGTEWSNCGARAIYLYGGQSGIVALARYAEQFDEIDDPDALDYGHHSPKIAVGSIGVMRNEHGHVLCKVTAIEPTEDYGGTGHVSVTINWQIRLR</sequence>
<dbReference type="Pfam" id="PF00383">
    <property type="entry name" value="dCMP_cyt_deam_1"/>
    <property type="match status" value="1"/>
</dbReference>
<keyword evidence="3" id="KW-1185">Reference proteome</keyword>
<proteinExistence type="predicted"/>
<evidence type="ECO:0000259" key="1">
    <source>
        <dbReference type="PROSITE" id="PS51747"/>
    </source>
</evidence>
<evidence type="ECO:0000313" key="3">
    <source>
        <dbReference type="Proteomes" id="UP000325516"/>
    </source>
</evidence>
<organism evidence="2 3">
    <name type="scientific">Microbacterium lushaniae</name>
    <dbReference type="NCBI Taxonomy" id="2614639"/>
    <lineage>
        <taxon>Bacteria</taxon>
        <taxon>Bacillati</taxon>
        <taxon>Actinomycetota</taxon>
        <taxon>Actinomycetes</taxon>
        <taxon>Micrococcales</taxon>
        <taxon>Microbacteriaceae</taxon>
        <taxon>Microbacterium</taxon>
    </lineage>
</organism>
<dbReference type="InterPro" id="IPR002125">
    <property type="entry name" value="CMP_dCMP_dom"/>
</dbReference>
<accession>A0A5J6L5N0</accession>
<dbReference type="GO" id="GO:0003824">
    <property type="term" value="F:catalytic activity"/>
    <property type="evidence" value="ECO:0007669"/>
    <property type="project" value="InterPro"/>
</dbReference>
<gene>
    <name evidence="2" type="ORF">F6J85_12765</name>
</gene>
<dbReference type="PROSITE" id="PS51747">
    <property type="entry name" value="CYT_DCMP_DEAMINASES_2"/>
    <property type="match status" value="1"/>
</dbReference>
<dbReference type="KEGG" id="mlz:F6J85_12765"/>
<feature type="domain" description="CMP/dCMP-type deaminase" evidence="1">
    <location>
        <begin position="13"/>
        <end position="135"/>
    </location>
</feature>
<dbReference type="SUPFAM" id="SSF53927">
    <property type="entry name" value="Cytidine deaminase-like"/>
    <property type="match status" value="1"/>
</dbReference>
<dbReference type="AlphaFoldDB" id="A0A5J6L5N0"/>
<dbReference type="EMBL" id="CP044232">
    <property type="protein sequence ID" value="QEW03874.1"/>
    <property type="molecule type" value="Genomic_DNA"/>
</dbReference>
<dbReference type="Proteomes" id="UP000325516">
    <property type="component" value="Chromosome"/>
</dbReference>
<reference evidence="3" key="1">
    <citation type="submission" date="2019-09" db="EMBL/GenBank/DDBJ databases">
        <title>Mumia zhuanghuii sp. nov. isolated from the intestinal contents of plateau pika (Ochotona curzoniae) in the Qinghai-Tibet plateau of China.</title>
        <authorList>
            <person name="Tian Z."/>
        </authorList>
    </citation>
    <scope>NUCLEOTIDE SEQUENCE [LARGE SCALE GENOMIC DNA]</scope>
    <source>
        <strain evidence="3">L-031</strain>
    </source>
</reference>
<evidence type="ECO:0000313" key="2">
    <source>
        <dbReference type="EMBL" id="QEW03874.1"/>
    </source>
</evidence>